<dbReference type="OrthoDB" id="10387076at2759"/>
<organism evidence="1 2">
    <name type="scientific">Cadophora malorum</name>
    <dbReference type="NCBI Taxonomy" id="108018"/>
    <lineage>
        <taxon>Eukaryota</taxon>
        <taxon>Fungi</taxon>
        <taxon>Dikarya</taxon>
        <taxon>Ascomycota</taxon>
        <taxon>Pezizomycotina</taxon>
        <taxon>Leotiomycetes</taxon>
        <taxon>Helotiales</taxon>
        <taxon>Ploettnerulaceae</taxon>
        <taxon>Cadophora</taxon>
    </lineage>
</organism>
<proteinExistence type="predicted"/>
<sequence>MAVTTLLPVNENKAGVVDFHGYKVQIQWNTSIPNDPHMKACTETVCAEAAKARGFTNCVIRSAPHPSSRIGGKFSRTYVKDDLHVTADFTKTRWGRSVGKPVTAHIYCGPKSTPQNYSETYIFREDGKPALVWFNDKNPRNNQTKPSTW</sequence>
<dbReference type="EMBL" id="JAFJYH010000086">
    <property type="protein sequence ID" value="KAG4420312.1"/>
    <property type="molecule type" value="Genomic_DNA"/>
</dbReference>
<evidence type="ECO:0000313" key="1">
    <source>
        <dbReference type="EMBL" id="KAG4420312.1"/>
    </source>
</evidence>
<dbReference type="AlphaFoldDB" id="A0A8H7W9B9"/>
<gene>
    <name evidence="1" type="ORF">IFR04_006518</name>
</gene>
<name>A0A8H7W9B9_9HELO</name>
<reference evidence="1" key="1">
    <citation type="submission" date="2021-02" db="EMBL/GenBank/DDBJ databases">
        <title>Genome sequence Cadophora malorum strain M34.</title>
        <authorList>
            <person name="Stefanovic E."/>
            <person name="Vu D."/>
            <person name="Scully C."/>
            <person name="Dijksterhuis J."/>
            <person name="Roader J."/>
            <person name="Houbraken J."/>
        </authorList>
    </citation>
    <scope>NUCLEOTIDE SEQUENCE</scope>
    <source>
        <strain evidence="1">M34</strain>
    </source>
</reference>
<comment type="caution">
    <text evidence="1">The sequence shown here is derived from an EMBL/GenBank/DDBJ whole genome shotgun (WGS) entry which is preliminary data.</text>
</comment>
<protein>
    <submittedName>
        <fullName evidence="1">Uncharacterized protein</fullName>
    </submittedName>
</protein>
<keyword evidence="2" id="KW-1185">Reference proteome</keyword>
<dbReference type="Proteomes" id="UP000664132">
    <property type="component" value="Unassembled WGS sequence"/>
</dbReference>
<accession>A0A8H7W9B9</accession>
<evidence type="ECO:0000313" key="2">
    <source>
        <dbReference type="Proteomes" id="UP000664132"/>
    </source>
</evidence>